<organism evidence="7 8">
    <name type="scientific">Promicromonospora sukumoe</name>
    <dbReference type="NCBI Taxonomy" id="88382"/>
    <lineage>
        <taxon>Bacteria</taxon>
        <taxon>Bacillati</taxon>
        <taxon>Actinomycetota</taxon>
        <taxon>Actinomycetes</taxon>
        <taxon>Micrococcales</taxon>
        <taxon>Promicromonosporaceae</taxon>
        <taxon>Promicromonospora</taxon>
    </lineage>
</organism>
<dbReference type="EMBL" id="JACGWV010000001">
    <property type="protein sequence ID" value="MBA8807474.1"/>
    <property type="molecule type" value="Genomic_DNA"/>
</dbReference>
<feature type="transmembrane region" description="Helical" evidence="6">
    <location>
        <begin position="193"/>
        <end position="215"/>
    </location>
</feature>
<comment type="caution">
    <text evidence="7">The sequence shown here is derived from an EMBL/GenBank/DDBJ whole genome shotgun (WGS) entry which is preliminary data.</text>
</comment>
<reference evidence="7 8" key="1">
    <citation type="submission" date="2020-07" db="EMBL/GenBank/DDBJ databases">
        <title>Sequencing the genomes of 1000 actinobacteria strains.</title>
        <authorList>
            <person name="Klenk H.-P."/>
        </authorList>
    </citation>
    <scope>NUCLEOTIDE SEQUENCE [LARGE SCALE GENOMIC DNA]</scope>
    <source>
        <strain evidence="7 8">DSM 44121</strain>
    </source>
</reference>
<feature type="transmembrane region" description="Helical" evidence="6">
    <location>
        <begin position="93"/>
        <end position="114"/>
    </location>
</feature>
<gene>
    <name evidence="7" type="ORF">FHX71_001416</name>
</gene>
<evidence type="ECO:0000256" key="5">
    <source>
        <dbReference type="SAM" id="MobiDB-lite"/>
    </source>
</evidence>
<sequence length="278" mass="28101">MTTEPSGVELPDTGRDDDGRPTVGQHDDGRTAIGQPETTARPAVTHPDEPHTDGLAERLNWLRAGVLGANDGIVSVAAVAVGVAAATSQTGPILTAGLAALVGGAISMALGEYVSVSSQSDTQKALIAKEKAELAAMPREELAELAQLYEAKGLSPATARQVAVELTEHDALAAHLEAELNIDEDGVVSPWHAALASAVAFTLGAVLPLAAVLLIPEPWRVGATFVVVLAALAGTGWIAAWIGDAPRVRATARVVVGGALALGATFALGSLLGTTAAG</sequence>
<keyword evidence="8" id="KW-1185">Reference proteome</keyword>
<keyword evidence="4 6" id="KW-0472">Membrane</keyword>
<dbReference type="InterPro" id="IPR008217">
    <property type="entry name" value="Ccc1_fam"/>
</dbReference>
<protein>
    <submittedName>
        <fullName evidence="7">VIT1/CCC1 family predicted Fe2+/Mn2+ transporter</fullName>
    </submittedName>
</protein>
<evidence type="ECO:0000313" key="8">
    <source>
        <dbReference type="Proteomes" id="UP000540568"/>
    </source>
</evidence>
<proteinExistence type="predicted"/>
<feature type="transmembrane region" description="Helical" evidence="6">
    <location>
        <begin position="67"/>
        <end position="87"/>
    </location>
</feature>
<dbReference type="PANTHER" id="PTHR31851">
    <property type="entry name" value="FE(2+)/MN(2+) TRANSPORTER PCL1"/>
    <property type="match status" value="1"/>
</dbReference>
<dbReference type="Proteomes" id="UP000540568">
    <property type="component" value="Unassembled WGS sequence"/>
</dbReference>
<evidence type="ECO:0000256" key="3">
    <source>
        <dbReference type="ARBA" id="ARBA00022989"/>
    </source>
</evidence>
<accession>A0A7W3J7C7</accession>
<evidence type="ECO:0000256" key="6">
    <source>
        <dbReference type="SAM" id="Phobius"/>
    </source>
</evidence>
<feature type="transmembrane region" description="Helical" evidence="6">
    <location>
        <begin position="254"/>
        <end position="277"/>
    </location>
</feature>
<feature type="transmembrane region" description="Helical" evidence="6">
    <location>
        <begin position="221"/>
        <end position="242"/>
    </location>
</feature>
<dbReference type="AlphaFoldDB" id="A0A7W3J7C7"/>
<dbReference type="GO" id="GO:0005384">
    <property type="term" value="F:manganese ion transmembrane transporter activity"/>
    <property type="evidence" value="ECO:0007669"/>
    <property type="project" value="InterPro"/>
</dbReference>
<dbReference type="GO" id="GO:0012505">
    <property type="term" value="C:endomembrane system"/>
    <property type="evidence" value="ECO:0007669"/>
    <property type="project" value="UniProtKB-SubCell"/>
</dbReference>
<comment type="subcellular location">
    <subcellularLocation>
        <location evidence="1">Endomembrane system</location>
        <topology evidence="1">Multi-pass membrane protein</topology>
    </subcellularLocation>
</comment>
<name>A0A7W3J7C7_9MICO</name>
<dbReference type="CDD" id="cd02432">
    <property type="entry name" value="Nodulin-21_like_1"/>
    <property type="match status" value="1"/>
</dbReference>
<evidence type="ECO:0000256" key="1">
    <source>
        <dbReference type="ARBA" id="ARBA00004127"/>
    </source>
</evidence>
<keyword evidence="2 6" id="KW-0812">Transmembrane</keyword>
<dbReference type="RefSeq" id="WP_220489544.1">
    <property type="nucleotide sequence ID" value="NZ_BAAATF010000007.1"/>
</dbReference>
<evidence type="ECO:0000256" key="2">
    <source>
        <dbReference type="ARBA" id="ARBA00022692"/>
    </source>
</evidence>
<evidence type="ECO:0000256" key="4">
    <source>
        <dbReference type="ARBA" id="ARBA00023136"/>
    </source>
</evidence>
<dbReference type="Pfam" id="PF01988">
    <property type="entry name" value="VIT1"/>
    <property type="match status" value="1"/>
</dbReference>
<dbReference type="GO" id="GO:0030026">
    <property type="term" value="P:intracellular manganese ion homeostasis"/>
    <property type="evidence" value="ECO:0007669"/>
    <property type="project" value="InterPro"/>
</dbReference>
<feature type="compositionally biased region" description="Basic and acidic residues" evidence="5">
    <location>
        <begin position="12"/>
        <end position="30"/>
    </location>
</feature>
<keyword evidence="3 6" id="KW-1133">Transmembrane helix</keyword>
<evidence type="ECO:0000313" key="7">
    <source>
        <dbReference type="EMBL" id="MBA8807474.1"/>
    </source>
</evidence>
<feature type="region of interest" description="Disordered" evidence="5">
    <location>
        <begin position="1"/>
        <end position="52"/>
    </location>
</feature>